<evidence type="ECO:0000256" key="6">
    <source>
        <dbReference type="SAM" id="Phobius"/>
    </source>
</evidence>
<comment type="caution">
    <text evidence="7">The sequence shown here is derived from an EMBL/GenBank/DDBJ whole genome shotgun (WGS) entry which is preliminary data.</text>
</comment>
<feature type="transmembrane region" description="Helical" evidence="6">
    <location>
        <begin position="289"/>
        <end position="308"/>
    </location>
</feature>
<keyword evidence="8" id="KW-1185">Reference proteome</keyword>
<evidence type="ECO:0000256" key="3">
    <source>
        <dbReference type="ARBA" id="ARBA00022833"/>
    </source>
</evidence>
<feature type="compositionally biased region" description="Basic residues" evidence="5">
    <location>
        <begin position="20"/>
        <end position="30"/>
    </location>
</feature>
<evidence type="ECO:0000256" key="5">
    <source>
        <dbReference type="SAM" id="MobiDB-lite"/>
    </source>
</evidence>
<organism evidence="7 8">
    <name type="scientific">Marasmius crinis-equi</name>
    <dbReference type="NCBI Taxonomy" id="585013"/>
    <lineage>
        <taxon>Eukaryota</taxon>
        <taxon>Fungi</taxon>
        <taxon>Dikarya</taxon>
        <taxon>Basidiomycota</taxon>
        <taxon>Agaricomycotina</taxon>
        <taxon>Agaricomycetes</taxon>
        <taxon>Agaricomycetidae</taxon>
        <taxon>Agaricales</taxon>
        <taxon>Marasmiineae</taxon>
        <taxon>Marasmiaceae</taxon>
        <taxon>Marasmius</taxon>
    </lineage>
</organism>
<feature type="transmembrane region" description="Helical" evidence="6">
    <location>
        <begin position="349"/>
        <end position="368"/>
    </location>
</feature>
<dbReference type="EMBL" id="JBAHYK010000493">
    <property type="protein sequence ID" value="KAL0573533.1"/>
    <property type="molecule type" value="Genomic_DNA"/>
</dbReference>
<accession>A0ABR3FEA1</accession>
<protein>
    <submittedName>
        <fullName evidence="7">Uncharacterized protein</fullName>
    </submittedName>
</protein>
<evidence type="ECO:0000313" key="8">
    <source>
        <dbReference type="Proteomes" id="UP001465976"/>
    </source>
</evidence>
<keyword evidence="2" id="KW-0813">Transport</keyword>
<keyword evidence="6" id="KW-0812">Transmembrane</keyword>
<feature type="compositionally biased region" description="Basic residues" evidence="5">
    <location>
        <begin position="128"/>
        <end position="139"/>
    </location>
</feature>
<dbReference type="PANTHER" id="PTHR46531:SF1">
    <property type="entry name" value="ZINC TRANSPORTER 6"/>
    <property type="match status" value="1"/>
</dbReference>
<feature type="transmembrane region" description="Helical" evidence="6">
    <location>
        <begin position="250"/>
        <end position="268"/>
    </location>
</feature>
<feature type="compositionally biased region" description="Pro residues" evidence="5">
    <location>
        <begin position="106"/>
        <end position="120"/>
    </location>
</feature>
<keyword evidence="6" id="KW-0472">Membrane</keyword>
<comment type="subcellular location">
    <subcellularLocation>
        <location evidence="1">Endomembrane system</location>
        <topology evidence="1">Multi-pass membrane protein</topology>
    </subcellularLocation>
</comment>
<keyword evidence="6" id="KW-1133">Transmembrane helix</keyword>
<dbReference type="InterPro" id="IPR052005">
    <property type="entry name" value="CDF_SLC30A"/>
</dbReference>
<evidence type="ECO:0000256" key="2">
    <source>
        <dbReference type="ARBA" id="ARBA00022448"/>
    </source>
</evidence>
<reference evidence="7 8" key="1">
    <citation type="submission" date="2024-02" db="EMBL/GenBank/DDBJ databases">
        <title>A draft genome for the cacao thread blight pathogen Marasmius crinis-equi.</title>
        <authorList>
            <person name="Cohen S.P."/>
            <person name="Baruah I.K."/>
            <person name="Amoako-Attah I."/>
            <person name="Bukari Y."/>
            <person name="Meinhardt L.W."/>
            <person name="Bailey B.A."/>
        </authorList>
    </citation>
    <scope>NUCLEOTIDE SEQUENCE [LARGE SCALE GENOMIC DNA]</scope>
    <source>
        <strain evidence="7 8">GH-76</strain>
    </source>
</reference>
<name>A0ABR3FEA1_9AGAR</name>
<keyword evidence="3" id="KW-0862">Zinc</keyword>
<evidence type="ECO:0000313" key="7">
    <source>
        <dbReference type="EMBL" id="KAL0573533.1"/>
    </source>
</evidence>
<feature type="compositionally biased region" description="Pro residues" evidence="5">
    <location>
        <begin position="168"/>
        <end position="188"/>
    </location>
</feature>
<feature type="region of interest" description="Disordered" evidence="5">
    <location>
        <begin position="1"/>
        <end position="200"/>
    </location>
</feature>
<proteinExistence type="predicted"/>
<feature type="compositionally biased region" description="Low complexity" evidence="5">
    <location>
        <begin position="189"/>
        <end position="199"/>
    </location>
</feature>
<keyword evidence="4" id="KW-0406">Ion transport</keyword>
<sequence length="579" mass="62702">MSQSISAPPEAPANPDTTPKHTRRHSRMHSRNLSIFFPRPGGLPQNTINEDGSQELEIGGPDDEESAVPIPSAGSNISVPGRRQRPLSSHGPTTPLGAGFTFGAKPPRPPGTPSPVPPPMSAGASSSSRRKGHHHKHSLSHNFFSFLEPGANPHDPTTPREELHTQPTPIPVSPWNPISPFPLSPPPSRSTSTQPISIPNGHAKHHEERLVVEAEPPESFGALGWAICQFALGGWMWVSGQQNGSLAVTGLGYWVVFHALGVAVGNVLPKWWSANGKSKIQRSYGDARIETVFMFAQSVYLMFSAVYICKETFEHVLLSAGSNDHTSGGGHEGHHHHHADETGQFGIDFPFLLILLSLTSIVISAFFYGTHGKLVELAGNRIPPIGRIIRSLYSNPRHLHHEPPPTTPLGILLSNPYVTSPLLFCVAILFVSLFVSSSNHIASDLTLAGIITIITFNLAYSACVVLGTVLLQTAPNRGLSGGKMESFLRVMREIERHPNVLHLPPPHIWQLTPTPPNPSRFETSSLVATLELHVRKDLSDEDVLSLTKWAWERCTGALGVRGDHDEGGKADVTVGIVRG</sequence>
<dbReference type="PANTHER" id="PTHR46531">
    <property type="entry name" value="ZINC TRANSPORTER 6"/>
    <property type="match status" value="1"/>
</dbReference>
<dbReference type="Proteomes" id="UP001465976">
    <property type="component" value="Unassembled WGS sequence"/>
</dbReference>
<evidence type="ECO:0000256" key="1">
    <source>
        <dbReference type="ARBA" id="ARBA00004127"/>
    </source>
</evidence>
<feature type="transmembrane region" description="Helical" evidence="6">
    <location>
        <begin position="447"/>
        <end position="471"/>
    </location>
</feature>
<gene>
    <name evidence="7" type="ORF">V5O48_008418</name>
</gene>
<evidence type="ECO:0000256" key="4">
    <source>
        <dbReference type="ARBA" id="ARBA00023065"/>
    </source>
</evidence>
<feature type="transmembrane region" description="Helical" evidence="6">
    <location>
        <begin position="417"/>
        <end position="435"/>
    </location>
</feature>